<reference evidence="2" key="2">
    <citation type="submission" date="2014-09" db="EMBL/GenBank/DDBJ databases">
        <authorList>
            <consortium name="NBRP consortium"/>
            <person name="Sawabe T."/>
            <person name="Meirelles P."/>
            <person name="Nakanishi M."/>
            <person name="Sayaka M."/>
            <person name="Hattori M."/>
            <person name="Ohkuma M."/>
        </authorList>
    </citation>
    <scope>NUCLEOTIDE SEQUENCE [LARGE SCALE GENOMIC DNA]</scope>
    <source>
        <strain evidence="2">JCM 19239</strain>
    </source>
</reference>
<organism evidence="1 2">
    <name type="scientific">Vibrio variabilis</name>
    <dbReference type="NCBI Taxonomy" id="990271"/>
    <lineage>
        <taxon>Bacteria</taxon>
        <taxon>Pseudomonadati</taxon>
        <taxon>Pseudomonadota</taxon>
        <taxon>Gammaproteobacteria</taxon>
        <taxon>Vibrionales</taxon>
        <taxon>Vibrionaceae</taxon>
        <taxon>Vibrio</taxon>
    </lineage>
</organism>
<dbReference type="InterPro" id="IPR010921">
    <property type="entry name" value="Trp_repressor/repl_initiator"/>
</dbReference>
<dbReference type="GO" id="GO:0003677">
    <property type="term" value="F:DNA binding"/>
    <property type="evidence" value="ECO:0007669"/>
    <property type="project" value="UniProtKB-KW"/>
</dbReference>
<gene>
    <name evidence="1" type="ORF">JCM19239_6049</name>
</gene>
<dbReference type="InterPro" id="IPR014926">
    <property type="entry name" value="Phage_D3112_Orf24"/>
</dbReference>
<comment type="caution">
    <text evidence="1">The sequence shown here is derived from an EMBL/GenBank/DDBJ whole genome shotgun (WGS) entry which is preliminary data.</text>
</comment>
<dbReference type="EMBL" id="BBMS01000071">
    <property type="protein sequence ID" value="GAL29701.1"/>
    <property type="molecule type" value="Genomic_DNA"/>
</dbReference>
<dbReference type="SUPFAM" id="SSF48295">
    <property type="entry name" value="TrpR-like"/>
    <property type="match status" value="1"/>
</dbReference>
<keyword evidence="1" id="KW-0238">DNA-binding</keyword>
<accession>A0ABQ0JLS6</accession>
<sequence length="167" mass="19152">MAYKQFVKDQVREAFIGGLSLSSAAARFGVPYDTARRWKEAARKAGDRWDSLVLANKMADSNENNLAQQTLDQFLTIYHETLKDIQNDPDMSNQDKVKLLASLANTYRDVTRTACKVDPTSWELALAMDVTKSFMRFVKEHYPEKIKDVLSIHHEFSRTIAEQYGKK</sequence>
<evidence type="ECO:0000313" key="1">
    <source>
        <dbReference type="EMBL" id="GAL29701.1"/>
    </source>
</evidence>
<dbReference type="Proteomes" id="UP000029223">
    <property type="component" value="Unassembled WGS sequence"/>
</dbReference>
<proteinExistence type="predicted"/>
<evidence type="ECO:0000313" key="2">
    <source>
        <dbReference type="Proteomes" id="UP000029223"/>
    </source>
</evidence>
<protein>
    <submittedName>
        <fullName evidence="1">Phage DNA-binding protein</fullName>
    </submittedName>
</protein>
<dbReference type="Pfam" id="PF08822">
    <property type="entry name" value="DUF1804"/>
    <property type="match status" value="1"/>
</dbReference>
<reference evidence="2" key="1">
    <citation type="submission" date="2014-09" db="EMBL/GenBank/DDBJ databases">
        <title>Vibrio variabilis JCM 19239. (C206) whole genome shotgun sequence.</title>
        <authorList>
            <person name="Sawabe T."/>
            <person name="Meirelles P."/>
            <person name="Nakanishi M."/>
            <person name="Sayaka M."/>
            <person name="Hattori M."/>
            <person name="Ohkuma M."/>
        </authorList>
    </citation>
    <scope>NUCLEOTIDE SEQUENCE [LARGE SCALE GENOMIC DNA]</scope>
    <source>
        <strain evidence="2">JCM 19239</strain>
    </source>
</reference>
<keyword evidence="2" id="KW-1185">Reference proteome</keyword>
<name>A0ABQ0JLS6_9VIBR</name>